<evidence type="ECO:0000256" key="1">
    <source>
        <dbReference type="ARBA" id="ARBA00022729"/>
    </source>
</evidence>
<organism evidence="3 6">
    <name type="scientific">Myxococcus fulvus</name>
    <dbReference type="NCBI Taxonomy" id="33"/>
    <lineage>
        <taxon>Bacteria</taxon>
        <taxon>Pseudomonadati</taxon>
        <taxon>Myxococcota</taxon>
        <taxon>Myxococcia</taxon>
        <taxon>Myxococcales</taxon>
        <taxon>Cystobacterineae</taxon>
        <taxon>Myxococcaceae</taxon>
        <taxon>Myxococcus</taxon>
    </lineage>
</organism>
<evidence type="ECO:0000313" key="6">
    <source>
        <dbReference type="Proteomes" id="UP000321514"/>
    </source>
</evidence>
<feature type="domain" description="SbsA Ig-like" evidence="2">
    <location>
        <begin position="136"/>
        <end position="238"/>
    </location>
</feature>
<reference evidence="3 6" key="2">
    <citation type="submission" date="2019-07" db="EMBL/GenBank/DDBJ databases">
        <title>Whole genome shotgun sequence of Myxococcus fulvus NBRC 100333.</title>
        <authorList>
            <person name="Hosoyama A."/>
            <person name="Uohara A."/>
            <person name="Ohji S."/>
            <person name="Ichikawa N."/>
        </authorList>
    </citation>
    <scope>NUCLEOTIDE SEQUENCE [LARGE SCALE GENOMIC DNA]</scope>
    <source>
        <strain evidence="3 6">NBRC 100333</strain>
    </source>
</reference>
<keyword evidence="5" id="KW-1185">Reference proteome</keyword>
<proteinExistence type="predicted"/>
<dbReference type="AlphaFoldDB" id="A0A511T078"/>
<protein>
    <submittedName>
        <fullName evidence="4">Ig-like domain-containing protein</fullName>
    </submittedName>
</protein>
<dbReference type="EMBL" id="BJXR01000025">
    <property type="protein sequence ID" value="GEN07581.1"/>
    <property type="molecule type" value="Genomic_DNA"/>
</dbReference>
<accession>A0A511T078</accession>
<evidence type="ECO:0000313" key="5">
    <source>
        <dbReference type="Proteomes" id="UP000183760"/>
    </source>
</evidence>
<dbReference type="Proteomes" id="UP000321514">
    <property type="component" value="Unassembled WGS sequence"/>
</dbReference>
<dbReference type="Proteomes" id="UP000183760">
    <property type="component" value="Unassembled WGS sequence"/>
</dbReference>
<dbReference type="Pfam" id="PF13205">
    <property type="entry name" value="Big_5"/>
    <property type="match status" value="1"/>
</dbReference>
<evidence type="ECO:0000313" key="3">
    <source>
        <dbReference type="EMBL" id="GEN07581.1"/>
    </source>
</evidence>
<dbReference type="InterPro" id="IPR032812">
    <property type="entry name" value="SbsA_Ig"/>
</dbReference>
<sequence length="595" mass="65588">MERKLPSCHVMRHSLRVAMILLGLQLGACIDIPEVHWVEGTPREEVPDAGVPVVESRLHLSRSVTNGSVDIRVELSGAVPERVELLVDGRVMEMLLPPYTLSLDTQALEEGDHELFVRTALGDQQFLSERRELKVDRTRPVLVSRHPAPGDRWVPVRQVTRLEFSEAIDPATIQEGAARLEVESKVIAGVVEVSVDGKSLTIQPTNPLPKNVSIQVVVDSSLADLAGNSIQTEGGEWSWVVPDFLPLGSSFPTESPQDATPKAIELLVPVSGFPIMAWANPGTGAVFVRQWSGDVWEPLGAPTPITRGASFFDARLDRDGHPVVAWVGETLREVRVWRWTGEEWAPMGGVIEGLPSDLITLSLRTNGKGEWFLCSSTRQEFFVWKWHEARWVQLGLFQATANWSVVAVHMELDDAGNPLVLMEERESFGAPRHHHKWWRTDRWTSISSSLDYLGGWSWGVSIPGRSLVVSHGGVDVIVFKWFAGGWGQLGSVFPERFPGGSLAKAHRFAEDPSGMLVVLLGESEAAGQPDTVHFRKLVNEDWEPLESVLRPSPGVISSASLRFGITPAGRFLVGQVESLEATPTQSSIQVYISND</sequence>
<dbReference type="InterPro" id="IPR014755">
    <property type="entry name" value="Cu-Rt/internalin_Ig-like"/>
</dbReference>
<dbReference type="OrthoDB" id="61209at2"/>
<reference evidence="4 5" key="1">
    <citation type="submission" date="2016-10" db="EMBL/GenBank/DDBJ databases">
        <authorList>
            <person name="Varghese N."/>
            <person name="Submissions S."/>
        </authorList>
    </citation>
    <scope>NUCLEOTIDE SEQUENCE [LARGE SCALE GENOMIC DNA]</scope>
    <source>
        <strain evidence="4 5">DSM 16525</strain>
    </source>
</reference>
<gene>
    <name evidence="3" type="ORF">MFU01_26180</name>
    <name evidence="4" type="ORF">SAMN05443572_101405</name>
</gene>
<dbReference type="EMBL" id="FOIB01000001">
    <property type="protein sequence ID" value="SES86279.1"/>
    <property type="molecule type" value="Genomic_DNA"/>
</dbReference>
<evidence type="ECO:0000313" key="4">
    <source>
        <dbReference type="EMBL" id="SES86279.1"/>
    </source>
</evidence>
<comment type="caution">
    <text evidence="3">The sequence shown here is derived from an EMBL/GenBank/DDBJ whole genome shotgun (WGS) entry which is preliminary data.</text>
</comment>
<name>A0A511T078_MYXFU</name>
<evidence type="ECO:0000259" key="2">
    <source>
        <dbReference type="Pfam" id="PF13205"/>
    </source>
</evidence>
<keyword evidence="1" id="KW-0732">Signal</keyword>
<dbReference type="Gene3D" id="2.60.40.1220">
    <property type="match status" value="1"/>
</dbReference>